<evidence type="ECO:0000313" key="4">
    <source>
        <dbReference type="Proteomes" id="UP000287352"/>
    </source>
</evidence>
<dbReference type="GO" id="GO:0008713">
    <property type="term" value="F:ADP-heptose-lipopolysaccharide heptosyltransferase activity"/>
    <property type="evidence" value="ECO:0007669"/>
    <property type="project" value="TreeGrafter"/>
</dbReference>
<dbReference type="RefSeq" id="WP_126581006.1">
    <property type="nucleotide sequence ID" value="NZ_BIFR01000001.1"/>
</dbReference>
<sequence length="380" mass="41363">MQTTQITLPPDAHILLVKLAGIGDLLLATPAIQALRDSYPQARIDLLVTPESAGLLQGWDAINTIIVLDKYLFDDLKQMAKRPQALLPLQKLWQTLHSAHYDAVLLLHHLTLRFGRLKHQLLMRAAGAKWRVGLDNGHGWFLNVHVNDGGFGAMHEADYMLALAQAVGAQPAHKRLFIPLTDTERKQAREIVYGSAASSGKLLIALHPGSGGYSTARRWAPDRFAQLAEQLYRSEGGEILLLGGPEEAALHEQIIQMVQQISPTVPVRSLAGKGNIKVAAAILELMDLFVGNDAGLMHLAVAVNTPTVAIFGLSNYKAWGPYTDATRATVVHLDLACMPCFYRGHDLGTPEGCATRDCLTHLTVEPVAVAARTMLKTLKA</sequence>
<accession>A0A402A2X7</accession>
<dbReference type="GO" id="GO:0009244">
    <property type="term" value="P:lipopolysaccharide core region biosynthetic process"/>
    <property type="evidence" value="ECO:0007669"/>
    <property type="project" value="TreeGrafter"/>
</dbReference>
<dbReference type="Gene3D" id="3.40.50.2000">
    <property type="entry name" value="Glycogen Phosphorylase B"/>
    <property type="match status" value="2"/>
</dbReference>
<dbReference type="AlphaFoldDB" id="A0A402A2X7"/>
<keyword evidence="2 3" id="KW-0808">Transferase</keyword>
<organism evidence="3 4">
    <name type="scientific">Tengunoibacter tsumagoiensis</name>
    <dbReference type="NCBI Taxonomy" id="2014871"/>
    <lineage>
        <taxon>Bacteria</taxon>
        <taxon>Bacillati</taxon>
        <taxon>Chloroflexota</taxon>
        <taxon>Ktedonobacteria</taxon>
        <taxon>Ktedonobacterales</taxon>
        <taxon>Dictyobacteraceae</taxon>
        <taxon>Tengunoibacter</taxon>
    </lineage>
</organism>
<evidence type="ECO:0000256" key="1">
    <source>
        <dbReference type="ARBA" id="ARBA00022676"/>
    </source>
</evidence>
<protein>
    <submittedName>
        <fullName evidence="3">ADP-heptose--LPS heptosyltransferase II</fullName>
    </submittedName>
</protein>
<dbReference type="OrthoDB" id="9768048at2"/>
<gene>
    <name evidence="3" type="primary">waaF</name>
    <name evidence="3" type="ORF">KTT_33430</name>
</gene>
<keyword evidence="1" id="KW-0328">Glycosyltransferase</keyword>
<dbReference type="EMBL" id="BIFR01000001">
    <property type="protein sequence ID" value="GCE13484.1"/>
    <property type="molecule type" value="Genomic_DNA"/>
</dbReference>
<comment type="caution">
    <text evidence="3">The sequence shown here is derived from an EMBL/GenBank/DDBJ whole genome shotgun (WGS) entry which is preliminary data.</text>
</comment>
<dbReference type="InterPro" id="IPR051199">
    <property type="entry name" value="LPS_LOS_Heptosyltrfase"/>
</dbReference>
<dbReference type="InterPro" id="IPR002201">
    <property type="entry name" value="Glyco_trans_9"/>
</dbReference>
<dbReference type="PANTHER" id="PTHR30160">
    <property type="entry name" value="TETRAACYLDISACCHARIDE 4'-KINASE-RELATED"/>
    <property type="match status" value="1"/>
</dbReference>
<evidence type="ECO:0000256" key="2">
    <source>
        <dbReference type="ARBA" id="ARBA00022679"/>
    </source>
</evidence>
<proteinExistence type="predicted"/>
<evidence type="ECO:0000313" key="3">
    <source>
        <dbReference type="EMBL" id="GCE13484.1"/>
    </source>
</evidence>
<dbReference type="Pfam" id="PF01075">
    <property type="entry name" value="Glyco_transf_9"/>
    <property type="match status" value="1"/>
</dbReference>
<dbReference type="Proteomes" id="UP000287352">
    <property type="component" value="Unassembled WGS sequence"/>
</dbReference>
<reference evidence="4" key="1">
    <citation type="submission" date="2018-12" db="EMBL/GenBank/DDBJ databases">
        <title>Tengunoibacter tsumagoiensis gen. nov., sp. nov., Dictyobacter kobayashii sp. nov., D. alpinus sp. nov., and D. joshuensis sp. nov. and description of Dictyobacteraceae fam. nov. within the order Ktedonobacterales isolated from Tengu-no-mugimeshi.</title>
        <authorList>
            <person name="Wang C.M."/>
            <person name="Zheng Y."/>
            <person name="Sakai Y."/>
            <person name="Toyoda A."/>
            <person name="Minakuchi Y."/>
            <person name="Abe K."/>
            <person name="Yokota A."/>
            <person name="Yabe S."/>
        </authorList>
    </citation>
    <scope>NUCLEOTIDE SEQUENCE [LARGE SCALE GENOMIC DNA]</scope>
    <source>
        <strain evidence="4">Uno3</strain>
    </source>
</reference>
<dbReference type="SUPFAM" id="SSF53756">
    <property type="entry name" value="UDP-Glycosyltransferase/glycogen phosphorylase"/>
    <property type="match status" value="1"/>
</dbReference>
<dbReference type="GO" id="GO:0005829">
    <property type="term" value="C:cytosol"/>
    <property type="evidence" value="ECO:0007669"/>
    <property type="project" value="TreeGrafter"/>
</dbReference>
<name>A0A402A2X7_9CHLR</name>
<dbReference type="CDD" id="cd03789">
    <property type="entry name" value="GT9_LPS_heptosyltransferase"/>
    <property type="match status" value="1"/>
</dbReference>
<keyword evidence="4" id="KW-1185">Reference proteome</keyword>